<evidence type="ECO:0000313" key="6">
    <source>
        <dbReference type="Proteomes" id="UP000483362"/>
    </source>
</evidence>
<reference evidence="5 6" key="1">
    <citation type="submission" date="2019-08" db="EMBL/GenBank/DDBJ databases">
        <title>In-depth cultivation of the pig gut microbiome towards novel bacterial diversity and tailored functional studies.</title>
        <authorList>
            <person name="Wylensek D."/>
            <person name="Hitch T.C.A."/>
            <person name="Clavel T."/>
        </authorList>
    </citation>
    <scope>NUCLEOTIDE SEQUENCE [LARGE SCALE GENOMIC DNA]</scope>
    <source>
        <strain evidence="5 6">Oil-RF-744-WCA-WT-10</strain>
    </source>
</reference>
<dbReference type="RefSeq" id="WP_154328213.1">
    <property type="nucleotide sequence ID" value="NZ_VULT01000045.1"/>
</dbReference>
<accession>A0A6L5XGZ2</accession>
<dbReference type="Gene3D" id="1.10.443.10">
    <property type="entry name" value="Intergrase catalytic core"/>
    <property type="match status" value="1"/>
</dbReference>
<dbReference type="PROSITE" id="PS51898">
    <property type="entry name" value="TYR_RECOMBINASE"/>
    <property type="match status" value="1"/>
</dbReference>
<dbReference type="PANTHER" id="PTHR30349">
    <property type="entry name" value="PHAGE INTEGRASE-RELATED"/>
    <property type="match status" value="1"/>
</dbReference>
<dbReference type="Proteomes" id="UP000483362">
    <property type="component" value="Unassembled WGS sequence"/>
</dbReference>
<dbReference type="Pfam" id="PF13102">
    <property type="entry name" value="Phage_int_SAM_5"/>
    <property type="match status" value="1"/>
</dbReference>
<gene>
    <name evidence="5" type="ORF">FYJ29_13700</name>
</gene>
<dbReference type="SUPFAM" id="SSF56349">
    <property type="entry name" value="DNA breaking-rejoining enzymes"/>
    <property type="match status" value="1"/>
</dbReference>
<dbReference type="EMBL" id="VULT01000045">
    <property type="protein sequence ID" value="MSS18801.1"/>
    <property type="molecule type" value="Genomic_DNA"/>
</dbReference>
<evidence type="ECO:0000256" key="1">
    <source>
        <dbReference type="ARBA" id="ARBA00008857"/>
    </source>
</evidence>
<name>A0A6L5XGZ2_9BACT</name>
<comment type="similarity">
    <text evidence="1">Belongs to the 'phage' integrase family.</text>
</comment>
<dbReference type="GO" id="GO:0006310">
    <property type="term" value="P:DNA recombination"/>
    <property type="evidence" value="ECO:0007669"/>
    <property type="project" value="UniProtKB-KW"/>
</dbReference>
<comment type="caution">
    <text evidence="5">The sequence shown here is derived from an EMBL/GenBank/DDBJ whole genome shotgun (WGS) entry which is preliminary data.</text>
</comment>
<keyword evidence="6" id="KW-1185">Reference proteome</keyword>
<dbReference type="AlphaFoldDB" id="A0A6L5XGZ2"/>
<organism evidence="5 6">
    <name type="scientific">Sodaliphilus pleomorphus</name>
    <dbReference type="NCBI Taxonomy" id="2606626"/>
    <lineage>
        <taxon>Bacteria</taxon>
        <taxon>Pseudomonadati</taxon>
        <taxon>Bacteroidota</taxon>
        <taxon>Bacteroidia</taxon>
        <taxon>Bacteroidales</taxon>
        <taxon>Muribaculaceae</taxon>
        <taxon>Sodaliphilus</taxon>
    </lineage>
</organism>
<proteinExistence type="inferred from homology"/>
<feature type="domain" description="Tyr recombinase" evidence="4">
    <location>
        <begin position="237"/>
        <end position="425"/>
    </location>
</feature>
<keyword evidence="3" id="KW-0233">DNA recombination</keyword>
<evidence type="ECO:0000313" key="5">
    <source>
        <dbReference type="EMBL" id="MSS18801.1"/>
    </source>
</evidence>
<dbReference type="GO" id="GO:0015074">
    <property type="term" value="P:DNA integration"/>
    <property type="evidence" value="ECO:0007669"/>
    <property type="project" value="InterPro"/>
</dbReference>
<dbReference type="Gene3D" id="1.10.150.130">
    <property type="match status" value="1"/>
</dbReference>
<evidence type="ECO:0000256" key="3">
    <source>
        <dbReference type="ARBA" id="ARBA00023172"/>
    </source>
</evidence>
<evidence type="ECO:0000259" key="4">
    <source>
        <dbReference type="PROSITE" id="PS51898"/>
    </source>
</evidence>
<dbReference type="InterPro" id="IPR002104">
    <property type="entry name" value="Integrase_catalytic"/>
</dbReference>
<dbReference type="PANTHER" id="PTHR30349:SF64">
    <property type="entry name" value="PROPHAGE INTEGRASE INTD-RELATED"/>
    <property type="match status" value="1"/>
</dbReference>
<sequence length="440" mass="50919">MSITININLKTPSKEHSLLMAIIRVDGRQLRVSTQQNVLTASFDKVKQRCFTSKEKFTMRDNKHSEQVNKMLDEIVSTVSRIYNSGIPDSDLLATIRSAISDITEIRKDEKHTLKMSPIEFFTYYIEQKRIDSHTGRYISERTKVHHRTVVKRLSSFLKDKKLPDTFETFTSKGFAQKFTDWCYSTKNYKENTVYATFGVLKPFLNAAKAEGFEFGDSYKSLKGKCTNTDAIYLTEEEIRKIYQLDITSLIDAGEIDSKSTMEKTRDLFIIACWTGLRRSDINRLEKAKFDTETKTITITTEKTKQKIVIPMHPMVLAIYKKYKGQFPKLCDKGKTNNHLRECARLAGINNEFRMVENRGGKVSTLAYKKYQLVGMHTARRSFATNMFKRRFPTIAIMKLTGHTTESNFLKYIKVSAEENALMMAEEFYKAQKPFENDMV</sequence>
<keyword evidence="2" id="KW-0238">DNA-binding</keyword>
<evidence type="ECO:0000256" key="2">
    <source>
        <dbReference type="ARBA" id="ARBA00023125"/>
    </source>
</evidence>
<dbReference type="InterPro" id="IPR011010">
    <property type="entry name" value="DNA_brk_join_enz"/>
</dbReference>
<dbReference type="GO" id="GO:0003677">
    <property type="term" value="F:DNA binding"/>
    <property type="evidence" value="ECO:0007669"/>
    <property type="project" value="UniProtKB-KW"/>
</dbReference>
<dbReference type="InterPro" id="IPR010998">
    <property type="entry name" value="Integrase_recombinase_N"/>
</dbReference>
<dbReference type="InterPro" id="IPR050090">
    <property type="entry name" value="Tyrosine_recombinase_XerCD"/>
</dbReference>
<protein>
    <submittedName>
        <fullName evidence="5">Site-specific integrase</fullName>
    </submittedName>
</protein>
<dbReference type="InterPro" id="IPR013762">
    <property type="entry name" value="Integrase-like_cat_sf"/>
</dbReference>
<dbReference type="Pfam" id="PF00589">
    <property type="entry name" value="Phage_integrase"/>
    <property type="match status" value="1"/>
</dbReference>
<dbReference type="InterPro" id="IPR025269">
    <property type="entry name" value="SAM-like_dom"/>
</dbReference>